<accession>A0A5C5WYG6</accession>
<evidence type="ECO:0000313" key="1">
    <source>
        <dbReference type="EMBL" id="TWT55736.1"/>
    </source>
</evidence>
<dbReference type="Proteomes" id="UP000318053">
    <property type="component" value="Unassembled WGS sequence"/>
</dbReference>
<comment type="caution">
    <text evidence="1">The sequence shown here is derived from an EMBL/GenBank/DDBJ whole genome shotgun (WGS) entry which is preliminary data.</text>
</comment>
<sequence length="346" mass="37848">MNRPPASLSLDCLRRLQQTLQRRVASRDAENVRSVGFSPLQSGDSGDAVVQARFDVNRKRKRVPPGKRIEPVEPVRLLDRSTSTYRELELPTQIRQTGSILPTGVSISTEEGRATTSMVVRWTTVRPTPSRPDARQPDDPRWRWGLVTVSHLFVGRGDLDSQSRAAVRRVAACGDGPDAIRSRVAARGRIPGGPDVAIVETGWDRLWLSGFLPEIGLPPLAVVTGEDLARWASTGTSGDFVGDAIAVPWYWDAFYPTLAIPTLGRLQHIIAYESVPSDERRRSPFGPGSSGGVLVAGGLVLGVQVAAMRPEFRVGYAQSFDISLQWLRKKLHATALDCVNVVTKNS</sequence>
<protein>
    <submittedName>
        <fullName evidence="1">Uncharacterized protein</fullName>
    </submittedName>
</protein>
<gene>
    <name evidence="1" type="ORF">CA85_48360</name>
</gene>
<dbReference type="AlphaFoldDB" id="A0A5C5WYG6"/>
<organism evidence="1 2">
    <name type="scientific">Allorhodopirellula solitaria</name>
    <dbReference type="NCBI Taxonomy" id="2527987"/>
    <lineage>
        <taxon>Bacteria</taxon>
        <taxon>Pseudomonadati</taxon>
        <taxon>Planctomycetota</taxon>
        <taxon>Planctomycetia</taxon>
        <taxon>Pirellulales</taxon>
        <taxon>Pirellulaceae</taxon>
        <taxon>Allorhodopirellula</taxon>
    </lineage>
</organism>
<dbReference type="RefSeq" id="WP_146393631.1">
    <property type="nucleotide sequence ID" value="NZ_SJPK01000022.1"/>
</dbReference>
<dbReference type="OrthoDB" id="255505at2"/>
<keyword evidence="2" id="KW-1185">Reference proteome</keyword>
<evidence type="ECO:0000313" key="2">
    <source>
        <dbReference type="Proteomes" id="UP000318053"/>
    </source>
</evidence>
<dbReference type="EMBL" id="SJPK01000022">
    <property type="protein sequence ID" value="TWT55736.1"/>
    <property type="molecule type" value="Genomic_DNA"/>
</dbReference>
<proteinExistence type="predicted"/>
<reference evidence="1 2" key="1">
    <citation type="submission" date="2019-02" db="EMBL/GenBank/DDBJ databases">
        <title>Deep-cultivation of Planctomycetes and their phenomic and genomic characterization uncovers novel biology.</title>
        <authorList>
            <person name="Wiegand S."/>
            <person name="Jogler M."/>
            <person name="Boedeker C."/>
            <person name="Pinto D."/>
            <person name="Vollmers J."/>
            <person name="Rivas-Marin E."/>
            <person name="Kohn T."/>
            <person name="Peeters S.H."/>
            <person name="Heuer A."/>
            <person name="Rast P."/>
            <person name="Oberbeckmann S."/>
            <person name="Bunk B."/>
            <person name="Jeske O."/>
            <person name="Meyerdierks A."/>
            <person name="Storesund J.E."/>
            <person name="Kallscheuer N."/>
            <person name="Luecker S."/>
            <person name="Lage O.M."/>
            <person name="Pohl T."/>
            <person name="Merkel B.J."/>
            <person name="Hornburger P."/>
            <person name="Mueller R.-W."/>
            <person name="Bruemmer F."/>
            <person name="Labrenz M."/>
            <person name="Spormann A.M."/>
            <person name="Op Den Camp H."/>
            <person name="Overmann J."/>
            <person name="Amann R."/>
            <person name="Jetten M.S.M."/>
            <person name="Mascher T."/>
            <person name="Medema M.H."/>
            <person name="Devos D.P."/>
            <person name="Kaster A.-K."/>
            <person name="Ovreas L."/>
            <person name="Rohde M."/>
            <person name="Galperin M.Y."/>
            <person name="Jogler C."/>
        </authorList>
    </citation>
    <scope>NUCLEOTIDE SEQUENCE [LARGE SCALE GENOMIC DNA]</scope>
    <source>
        <strain evidence="1 2">CA85</strain>
    </source>
</reference>
<name>A0A5C5WYG6_9BACT</name>